<comment type="caution">
    <text evidence="2">The sequence shown here is derived from an EMBL/GenBank/DDBJ whole genome shotgun (WGS) entry which is preliminary data.</text>
</comment>
<keyword evidence="3" id="KW-1185">Reference proteome</keyword>
<accession>A0ABU0YM26</accession>
<reference evidence="3" key="1">
    <citation type="submission" date="2023-08" db="EMBL/GenBank/DDBJ databases">
        <title>Rhodospirillaceae gen. nov., a novel taxon isolated from the Yangtze River Yuezi River estuary sludge.</title>
        <authorList>
            <person name="Ruan L."/>
        </authorList>
    </citation>
    <scope>NUCLEOTIDE SEQUENCE [LARGE SCALE GENOMIC DNA]</scope>
    <source>
        <strain evidence="3">R-7</strain>
    </source>
</reference>
<feature type="transmembrane region" description="Helical" evidence="1">
    <location>
        <begin position="24"/>
        <end position="46"/>
    </location>
</feature>
<proteinExistence type="predicted"/>
<dbReference type="RefSeq" id="WP_379955730.1">
    <property type="nucleotide sequence ID" value="NZ_JAUYVI010000003.1"/>
</dbReference>
<keyword evidence="1" id="KW-0812">Transmembrane</keyword>
<dbReference type="EMBL" id="JAUYVI010000003">
    <property type="protein sequence ID" value="MDQ7248277.1"/>
    <property type="molecule type" value="Genomic_DNA"/>
</dbReference>
<keyword evidence="1" id="KW-0472">Membrane</keyword>
<evidence type="ECO:0000256" key="1">
    <source>
        <dbReference type="SAM" id="Phobius"/>
    </source>
</evidence>
<protein>
    <submittedName>
        <fullName evidence="2">Uncharacterized protein</fullName>
    </submittedName>
</protein>
<evidence type="ECO:0000313" key="3">
    <source>
        <dbReference type="Proteomes" id="UP001230156"/>
    </source>
</evidence>
<organism evidence="2 3">
    <name type="scientific">Dongia sedimenti</name>
    <dbReference type="NCBI Taxonomy" id="3064282"/>
    <lineage>
        <taxon>Bacteria</taxon>
        <taxon>Pseudomonadati</taxon>
        <taxon>Pseudomonadota</taxon>
        <taxon>Alphaproteobacteria</taxon>
        <taxon>Rhodospirillales</taxon>
        <taxon>Dongiaceae</taxon>
        <taxon>Dongia</taxon>
    </lineage>
</organism>
<sequence length="178" mass="19221">MTAAIPKQHEPGQRLWRDLSKRRLFCVLAFAPVPPIALGALLLWILGVRMELIPLGPILAAAETWSLLVGMVYVTIARARGVVHRAHCLLLGAFLAGSLPTAAFLTSKAVDWVYETPPAPEPVDEELADSLDGPSDGAIVFVLGVILVPFGTLGGWVFWRGGVYPARPKVLDVMTVFD</sequence>
<feature type="transmembrane region" description="Helical" evidence="1">
    <location>
        <begin position="88"/>
        <end position="107"/>
    </location>
</feature>
<name>A0ABU0YM26_9PROT</name>
<dbReference type="Proteomes" id="UP001230156">
    <property type="component" value="Unassembled WGS sequence"/>
</dbReference>
<gene>
    <name evidence="2" type="ORF">Q8A70_11405</name>
</gene>
<keyword evidence="1" id="KW-1133">Transmembrane helix</keyword>
<evidence type="ECO:0000313" key="2">
    <source>
        <dbReference type="EMBL" id="MDQ7248277.1"/>
    </source>
</evidence>
<feature type="transmembrane region" description="Helical" evidence="1">
    <location>
        <begin position="52"/>
        <end position="76"/>
    </location>
</feature>
<feature type="transmembrane region" description="Helical" evidence="1">
    <location>
        <begin position="138"/>
        <end position="159"/>
    </location>
</feature>